<dbReference type="RefSeq" id="YP_010054624.1">
    <property type="nucleotide sequence ID" value="NC_054655.1"/>
</dbReference>
<protein>
    <submittedName>
        <fullName evidence="1">Uncharacterized protein</fullName>
    </submittedName>
</protein>
<dbReference type="EMBL" id="MN062705">
    <property type="protein sequence ID" value="QDP44263.1"/>
    <property type="molecule type" value="Genomic_DNA"/>
</dbReference>
<evidence type="ECO:0000313" key="1">
    <source>
        <dbReference type="EMBL" id="QDP44263.1"/>
    </source>
</evidence>
<dbReference type="KEGG" id="vg:64470541"/>
<keyword evidence="2" id="KW-1185">Reference proteome</keyword>
<name>A0A516KRK0_9CAUD</name>
<reference evidence="1 2" key="1">
    <citation type="submission" date="2019-06" db="EMBL/GenBank/DDBJ databases">
        <authorList>
            <person name="Lopez J."/>
            <person name="Ball K.N."/>
            <person name="Bhuiyan S."/>
            <person name="Nayek S."/>
            <person name="Sivoravong A."/>
            <person name="Hughes L.E."/>
            <person name="Garlena R.A."/>
            <person name="Russell D.A."/>
            <person name="Pope W.H."/>
            <person name="Jacobs-Sera D."/>
            <person name="Hatfull G.F."/>
        </authorList>
    </citation>
    <scope>NUCLEOTIDE SEQUENCE [LARGE SCALE GENOMIC DNA]</scope>
</reference>
<dbReference type="Proteomes" id="UP000317273">
    <property type="component" value="Segment"/>
</dbReference>
<organism evidence="1 2">
    <name type="scientific">Streptomyces phage Celia</name>
    <dbReference type="NCBI Taxonomy" id="2590946"/>
    <lineage>
        <taxon>Viruses</taxon>
        <taxon>Duplodnaviria</taxon>
        <taxon>Heunggongvirae</taxon>
        <taxon>Uroviricota</taxon>
        <taxon>Caudoviricetes</taxon>
        <taxon>Arquatrovirinae</taxon>
        <taxon>Celiavirus</taxon>
        <taxon>Celiavirus celia</taxon>
    </lineage>
</organism>
<evidence type="ECO:0000313" key="2">
    <source>
        <dbReference type="Proteomes" id="UP000317273"/>
    </source>
</evidence>
<proteinExistence type="predicted"/>
<dbReference type="GeneID" id="64470541"/>
<gene>
    <name evidence="1" type="primary">60</name>
    <name evidence="1" type="ORF">SEA_CELIA_60</name>
</gene>
<accession>A0A516KRK0</accession>
<sequence>MKMTIEDAKRAVLAVAGDFGALERALDDLVQVTTEFQRAKDAALIRRGTETGWDRVSDTYGYDYSRGWRFGRERAAEVVEKGESA</sequence>